<dbReference type="InterPro" id="IPR000515">
    <property type="entry name" value="MetI-like"/>
</dbReference>
<evidence type="ECO:0000256" key="7">
    <source>
        <dbReference type="ARBA" id="ARBA00023136"/>
    </source>
</evidence>
<evidence type="ECO:0000256" key="6">
    <source>
        <dbReference type="ARBA" id="ARBA00022989"/>
    </source>
</evidence>
<keyword evidence="7 8" id="KW-0472">Membrane</keyword>
<dbReference type="EMBL" id="CP031264">
    <property type="protein sequence ID" value="AXI79441.1"/>
    <property type="molecule type" value="Genomic_DNA"/>
</dbReference>
<evidence type="ECO:0000256" key="2">
    <source>
        <dbReference type="ARBA" id="ARBA00022448"/>
    </source>
</evidence>
<evidence type="ECO:0000256" key="4">
    <source>
        <dbReference type="ARBA" id="ARBA00022692"/>
    </source>
</evidence>
<dbReference type="RefSeq" id="WP_111494251.1">
    <property type="nucleotide sequence ID" value="NZ_CP031264.1"/>
</dbReference>
<evidence type="ECO:0000313" key="11">
    <source>
        <dbReference type="Proteomes" id="UP000249340"/>
    </source>
</evidence>
<dbReference type="InterPro" id="IPR010065">
    <property type="entry name" value="AA_ABC_transptr_permease_3TM"/>
</dbReference>
<evidence type="ECO:0000256" key="1">
    <source>
        <dbReference type="ARBA" id="ARBA00004651"/>
    </source>
</evidence>
<evidence type="ECO:0000259" key="9">
    <source>
        <dbReference type="PROSITE" id="PS50928"/>
    </source>
</evidence>
<dbReference type="PROSITE" id="PS50928">
    <property type="entry name" value="ABC_TM1"/>
    <property type="match status" value="1"/>
</dbReference>
<dbReference type="InterPro" id="IPR035906">
    <property type="entry name" value="MetI-like_sf"/>
</dbReference>
<protein>
    <submittedName>
        <fullName evidence="10">Amino acid ABC transporter permease</fullName>
    </submittedName>
</protein>
<gene>
    <name evidence="10" type="ORF">C7M71_020550</name>
</gene>
<feature type="transmembrane region" description="Helical" evidence="8">
    <location>
        <begin position="77"/>
        <end position="103"/>
    </location>
</feature>
<keyword evidence="3" id="KW-1003">Cell membrane</keyword>
<comment type="similarity">
    <text evidence="8">Belongs to the binding-protein-dependent transport system permease family.</text>
</comment>
<sequence length="330" mass="35817">MTSQGVSTAPALPDQAERASDHADLAGLTVVPARHPWRWVAAAAVLVVVAQFLHGLATNPGWDWGTFSRFATADTVLRAVGVTLQLTVYGTVLGFALGVLLAFMRLSRNPVLQTVAWVYIWAFRSIPLIVQLLFWFNLSYLYRRLGLGIPFGPVLWSFDTMGLVGALGAAVIGLALHQAAYAAEIVRAGALSVDHGQLEAAAALGIPRLRQIRRIVLPQAMRAILPNAANEVISLFKGTSIVSVMAIGELFYQVQVVYGRNGRVVPLLMVATVWYILLTTLLSIAQYYVERYYARGADRTPPPTPLERARRTLRALRTAATSTSTPGATP</sequence>
<dbReference type="SUPFAM" id="SSF161098">
    <property type="entry name" value="MetI-like"/>
    <property type="match status" value="1"/>
</dbReference>
<keyword evidence="4 8" id="KW-0812">Transmembrane</keyword>
<feature type="transmembrane region" description="Helical" evidence="8">
    <location>
        <begin position="39"/>
        <end position="57"/>
    </location>
</feature>
<evidence type="ECO:0000256" key="5">
    <source>
        <dbReference type="ARBA" id="ARBA00022970"/>
    </source>
</evidence>
<dbReference type="InterPro" id="IPR043429">
    <property type="entry name" value="ArtM/GltK/GlnP/TcyL/YhdX-like"/>
</dbReference>
<dbReference type="PANTHER" id="PTHR30614:SF0">
    <property type="entry name" value="L-CYSTINE TRANSPORT SYSTEM PERMEASE PROTEIN TCYL"/>
    <property type="match status" value="1"/>
</dbReference>
<feature type="transmembrane region" description="Helical" evidence="8">
    <location>
        <begin position="264"/>
        <end position="289"/>
    </location>
</feature>
<dbReference type="GO" id="GO:0043190">
    <property type="term" value="C:ATP-binding cassette (ABC) transporter complex"/>
    <property type="evidence" value="ECO:0007669"/>
    <property type="project" value="InterPro"/>
</dbReference>
<dbReference type="GO" id="GO:0006865">
    <property type="term" value="P:amino acid transport"/>
    <property type="evidence" value="ECO:0007669"/>
    <property type="project" value="UniProtKB-KW"/>
</dbReference>
<dbReference type="Gene3D" id="1.10.3720.10">
    <property type="entry name" value="MetI-like"/>
    <property type="match status" value="1"/>
</dbReference>
<keyword evidence="6 8" id="KW-1133">Transmembrane helix</keyword>
<evidence type="ECO:0000256" key="8">
    <source>
        <dbReference type="RuleBase" id="RU363032"/>
    </source>
</evidence>
<feature type="transmembrane region" description="Helical" evidence="8">
    <location>
        <begin position="232"/>
        <end position="252"/>
    </location>
</feature>
<keyword evidence="2 8" id="KW-0813">Transport</keyword>
<dbReference type="Pfam" id="PF00528">
    <property type="entry name" value="BPD_transp_1"/>
    <property type="match status" value="1"/>
</dbReference>
<proteinExistence type="inferred from homology"/>
<evidence type="ECO:0000256" key="3">
    <source>
        <dbReference type="ARBA" id="ARBA00022475"/>
    </source>
</evidence>
<dbReference type="NCBIfam" id="TIGR01726">
    <property type="entry name" value="HEQRo_perm_3TM"/>
    <property type="match status" value="1"/>
</dbReference>
<dbReference type="OrthoDB" id="92598at2"/>
<dbReference type="AlphaFoldDB" id="A0A345T0D6"/>
<dbReference type="CDD" id="cd06261">
    <property type="entry name" value="TM_PBP2"/>
    <property type="match status" value="1"/>
</dbReference>
<comment type="subcellular location">
    <subcellularLocation>
        <location evidence="1 8">Cell membrane</location>
        <topology evidence="1 8">Multi-pass membrane protein</topology>
    </subcellularLocation>
</comment>
<keyword evidence="5" id="KW-0029">Amino-acid transport</keyword>
<organism evidence="10 11">
    <name type="scientific">Peterkaempfera bronchialis</name>
    <dbReference type="NCBI Taxonomy" id="2126346"/>
    <lineage>
        <taxon>Bacteria</taxon>
        <taxon>Bacillati</taxon>
        <taxon>Actinomycetota</taxon>
        <taxon>Actinomycetes</taxon>
        <taxon>Kitasatosporales</taxon>
        <taxon>Streptomycetaceae</taxon>
        <taxon>Peterkaempfera</taxon>
    </lineage>
</organism>
<feature type="domain" description="ABC transmembrane type-1" evidence="9">
    <location>
        <begin position="80"/>
        <end position="286"/>
    </location>
</feature>
<dbReference type="KEGG" id="stri:C7M71_020550"/>
<dbReference type="Proteomes" id="UP000249340">
    <property type="component" value="Chromosome"/>
</dbReference>
<name>A0A345T0D6_9ACTN</name>
<reference evidence="11" key="1">
    <citation type="submission" date="2018-07" db="EMBL/GenBank/DDBJ databases">
        <title>Streptacidiphilus bronchialis DSM 106435 chromosome.</title>
        <authorList>
            <person name="Batra D."/>
            <person name="Gulvik C.A."/>
        </authorList>
    </citation>
    <scope>NUCLEOTIDE SEQUENCE [LARGE SCALE GENOMIC DNA]</scope>
    <source>
        <strain evidence="11">DSM 106435</strain>
    </source>
</reference>
<dbReference type="GO" id="GO:0022857">
    <property type="term" value="F:transmembrane transporter activity"/>
    <property type="evidence" value="ECO:0007669"/>
    <property type="project" value="InterPro"/>
</dbReference>
<dbReference type="PANTHER" id="PTHR30614">
    <property type="entry name" value="MEMBRANE COMPONENT OF AMINO ACID ABC TRANSPORTER"/>
    <property type="match status" value="1"/>
</dbReference>
<keyword evidence="11" id="KW-1185">Reference proteome</keyword>
<accession>A0A345T0D6</accession>
<feature type="transmembrane region" description="Helical" evidence="8">
    <location>
        <begin position="115"/>
        <end position="136"/>
    </location>
</feature>
<evidence type="ECO:0000313" key="10">
    <source>
        <dbReference type="EMBL" id="AXI79441.1"/>
    </source>
</evidence>
<feature type="transmembrane region" description="Helical" evidence="8">
    <location>
        <begin position="156"/>
        <end position="177"/>
    </location>
</feature>